<evidence type="ECO:0000313" key="2">
    <source>
        <dbReference type="EMBL" id="MBY8336860.1"/>
    </source>
</evidence>
<accession>A0ABS7PCS5</accession>
<protein>
    <recommendedName>
        <fullName evidence="4">DUF2269 family protein</fullName>
    </recommendedName>
</protein>
<reference evidence="2 3" key="1">
    <citation type="submission" date="2021-07" db="EMBL/GenBank/DDBJ databases">
        <title>Alteriqipengyuania abyssalis NZ-12B nov, sp.nov isolated from deep sea sponge in pacific ocean.</title>
        <authorList>
            <person name="Tareen S."/>
            <person name="Wink J."/>
        </authorList>
    </citation>
    <scope>NUCLEOTIDE SEQUENCE [LARGE SCALE GENOMIC DNA]</scope>
    <source>
        <strain evidence="2 3">NZ-12B</strain>
    </source>
</reference>
<feature type="transmembrane region" description="Helical" evidence="1">
    <location>
        <begin position="97"/>
        <end position="118"/>
    </location>
</feature>
<name>A0ABS7PCS5_9SPHN</name>
<feature type="transmembrane region" description="Helical" evidence="1">
    <location>
        <begin position="20"/>
        <end position="39"/>
    </location>
</feature>
<dbReference type="Proteomes" id="UP000759298">
    <property type="component" value="Unassembled WGS sequence"/>
</dbReference>
<feature type="transmembrane region" description="Helical" evidence="1">
    <location>
        <begin position="51"/>
        <end position="71"/>
    </location>
</feature>
<proteinExistence type="predicted"/>
<dbReference type="EMBL" id="JAHWXP010000002">
    <property type="protein sequence ID" value="MBY8336860.1"/>
    <property type="molecule type" value="Genomic_DNA"/>
</dbReference>
<comment type="caution">
    <text evidence="2">The sequence shown here is derived from an EMBL/GenBank/DDBJ whole genome shotgun (WGS) entry which is preliminary data.</text>
</comment>
<evidence type="ECO:0008006" key="4">
    <source>
        <dbReference type="Google" id="ProtNLM"/>
    </source>
</evidence>
<dbReference type="RefSeq" id="WP_222824473.1">
    <property type="nucleotide sequence ID" value="NZ_JAHWXP010000002.1"/>
</dbReference>
<organism evidence="2 3">
    <name type="scientific">Alteriqipengyuania abyssalis</name>
    <dbReference type="NCBI Taxonomy" id="2860200"/>
    <lineage>
        <taxon>Bacteria</taxon>
        <taxon>Pseudomonadati</taxon>
        <taxon>Pseudomonadota</taxon>
        <taxon>Alphaproteobacteria</taxon>
        <taxon>Sphingomonadales</taxon>
        <taxon>Erythrobacteraceae</taxon>
        <taxon>Alteriqipengyuania</taxon>
    </lineage>
</organism>
<sequence length="120" mass="13356">MNTWTKNAADTRPEADWPAAISDNIAWALLVTTALLIFITMPKMKHAFDGITVYLLLVIMVGAFIPVLRFFEKRWTDIDDAKAHDPALKGAFRRDQVALWLLTVGVPLLLALGFGTAFPD</sequence>
<keyword evidence="3" id="KW-1185">Reference proteome</keyword>
<keyword evidence="1" id="KW-0472">Membrane</keyword>
<keyword evidence="1" id="KW-1133">Transmembrane helix</keyword>
<evidence type="ECO:0000256" key="1">
    <source>
        <dbReference type="SAM" id="Phobius"/>
    </source>
</evidence>
<gene>
    <name evidence="2" type="ORF">KYN89_07345</name>
</gene>
<keyword evidence="1" id="KW-0812">Transmembrane</keyword>
<evidence type="ECO:0000313" key="3">
    <source>
        <dbReference type="Proteomes" id="UP000759298"/>
    </source>
</evidence>